<dbReference type="SUPFAM" id="SSF51735">
    <property type="entry name" value="NAD(P)-binding Rossmann-fold domains"/>
    <property type="match status" value="1"/>
</dbReference>
<evidence type="ECO:0000313" key="3">
    <source>
        <dbReference type="Proteomes" id="UP001500301"/>
    </source>
</evidence>
<name>A0ABP6WCR4_9ACTN</name>
<feature type="region of interest" description="Disordered" evidence="1">
    <location>
        <begin position="175"/>
        <end position="204"/>
    </location>
</feature>
<comment type="caution">
    <text evidence="2">The sequence shown here is derived from an EMBL/GenBank/DDBJ whole genome shotgun (WGS) entry which is preliminary data.</text>
</comment>
<organism evidence="2 3">
    <name type="scientific">Nocardioides daeguensis</name>
    <dbReference type="NCBI Taxonomy" id="908359"/>
    <lineage>
        <taxon>Bacteria</taxon>
        <taxon>Bacillati</taxon>
        <taxon>Actinomycetota</taxon>
        <taxon>Actinomycetes</taxon>
        <taxon>Propionibacteriales</taxon>
        <taxon>Nocardioidaceae</taxon>
        <taxon>Nocardioides</taxon>
    </lineage>
</organism>
<protein>
    <submittedName>
        <fullName evidence="2">Uncharacterized protein</fullName>
    </submittedName>
</protein>
<keyword evidence="3" id="KW-1185">Reference proteome</keyword>
<evidence type="ECO:0000313" key="2">
    <source>
        <dbReference type="EMBL" id="GAA3548252.1"/>
    </source>
</evidence>
<dbReference type="Gene3D" id="3.40.50.720">
    <property type="entry name" value="NAD(P)-binding Rossmann-like Domain"/>
    <property type="match status" value="1"/>
</dbReference>
<dbReference type="EMBL" id="BAABBB010000023">
    <property type="protein sequence ID" value="GAA3548252.1"/>
    <property type="molecule type" value="Genomic_DNA"/>
</dbReference>
<evidence type="ECO:0000256" key="1">
    <source>
        <dbReference type="SAM" id="MobiDB-lite"/>
    </source>
</evidence>
<dbReference type="Proteomes" id="UP001500301">
    <property type="component" value="Unassembled WGS sequence"/>
</dbReference>
<proteinExistence type="predicted"/>
<sequence>MPATDGLARRLATALQDLAYDVVPGAGGADLVVVLSSRHADDLVTLAGTESLAGTIVLDLTQPRDLPELSVTSLEEVSQESLGERLQRALPSARVVKAINALDTDPLPRPTTLLEPGTVLLSGDDGAAKDVVQTVLTRLGHRHVVDLGDIATARGTERLVSRWWQLMSVYGARHRIGDSDDDRPRPCSRPDRLPPRRYDVTGSS</sequence>
<accession>A0ABP6WCR4</accession>
<reference evidence="3" key="1">
    <citation type="journal article" date="2019" name="Int. J. Syst. Evol. Microbiol.">
        <title>The Global Catalogue of Microorganisms (GCM) 10K type strain sequencing project: providing services to taxonomists for standard genome sequencing and annotation.</title>
        <authorList>
            <consortium name="The Broad Institute Genomics Platform"/>
            <consortium name="The Broad Institute Genome Sequencing Center for Infectious Disease"/>
            <person name="Wu L."/>
            <person name="Ma J."/>
        </authorList>
    </citation>
    <scope>NUCLEOTIDE SEQUENCE [LARGE SCALE GENOMIC DNA]</scope>
    <source>
        <strain evidence="3">JCM 17460</strain>
    </source>
</reference>
<dbReference type="InterPro" id="IPR036291">
    <property type="entry name" value="NAD(P)-bd_dom_sf"/>
</dbReference>
<gene>
    <name evidence="2" type="ORF">GCM10022263_39120</name>
</gene>